<feature type="compositionally biased region" description="Basic and acidic residues" evidence="1">
    <location>
        <begin position="144"/>
        <end position="159"/>
    </location>
</feature>
<proteinExistence type="predicted"/>
<accession>A0A9P6N605</accession>
<dbReference type="AlphaFoldDB" id="A0A9P6N605"/>
<gene>
    <name evidence="2" type="ORF">CROQUDRAFT_388783</name>
</gene>
<reference evidence="2" key="1">
    <citation type="submission" date="2013-11" db="EMBL/GenBank/DDBJ databases">
        <title>Genome sequence of the fusiform rust pathogen reveals effectors for host alternation and coevolution with pine.</title>
        <authorList>
            <consortium name="DOE Joint Genome Institute"/>
            <person name="Smith K."/>
            <person name="Pendleton A."/>
            <person name="Kubisiak T."/>
            <person name="Anderson C."/>
            <person name="Salamov A."/>
            <person name="Aerts A."/>
            <person name="Riley R."/>
            <person name="Clum A."/>
            <person name="Lindquist E."/>
            <person name="Ence D."/>
            <person name="Campbell M."/>
            <person name="Kronenberg Z."/>
            <person name="Feau N."/>
            <person name="Dhillon B."/>
            <person name="Hamelin R."/>
            <person name="Burleigh J."/>
            <person name="Smith J."/>
            <person name="Yandell M."/>
            <person name="Nelson C."/>
            <person name="Grigoriev I."/>
            <person name="Davis J."/>
        </authorList>
    </citation>
    <scope>NUCLEOTIDE SEQUENCE</scope>
    <source>
        <strain evidence="2">G11</strain>
    </source>
</reference>
<evidence type="ECO:0000313" key="3">
    <source>
        <dbReference type="Proteomes" id="UP000886653"/>
    </source>
</evidence>
<evidence type="ECO:0000256" key="1">
    <source>
        <dbReference type="SAM" id="MobiDB-lite"/>
    </source>
</evidence>
<feature type="region of interest" description="Disordered" evidence="1">
    <location>
        <begin position="213"/>
        <end position="236"/>
    </location>
</feature>
<evidence type="ECO:0000313" key="2">
    <source>
        <dbReference type="EMBL" id="KAG0140054.1"/>
    </source>
</evidence>
<organism evidence="2 3">
    <name type="scientific">Cronartium quercuum f. sp. fusiforme G11</name>
    <dbReference type="NCBI Taxonomy" id="708437"/>
    <lineage>
        <taxon>Eukaryota</taxon>
        <taxon>Fungi</taxon>
        <taxon>Dikarya</taxon>
        <taxon>Basidiomycota</taxon>
        <taxon>Pucciniomycotina</taxon>
        <taxon>Pucciniomycetes</taxon>
        <taxon>Pucciniales</taxon>
        <taxon>Coleosporiaceae</taxon>
        <taxon>Cronartium</taxon>
    </lineage>
</organism>
<sequence length="263" mass="28705">MFACLSSCFGSCFSGENEVANQDIDNPSPDGATDFKCASALTDSVMPDVRVSRLIGQSSPLSNTVPNQKFRQPRLSLVLQTCATAGPLPVAGIRQSFAELSDEEIISPKSLSPGLTIRPRINSNLSKRLKSTLLISTGQPDPEEPIKETENETRLRTYSDDPFAPPTPGFISQRYSQSPKSATLSKFTSPTESPLKYISHSRSTSNLLSIQSLPRTQTIPTCTREPLPQSPTRERLSSLPRLDSLDLSTNWNMAEVFHGCSSL</sequence>
<keyword evidence="3" id="KW-1185">Reference proteome</keyword>
<comment type="caution">
    <text evidence="2">The sequence shown here is derived from an EMBL/GenBank/DDBJ whole genome shotgun (WGS) entry which is preliminary data.</text>
</comment>
<feature type="region of interest" description="Disordered" evidence="1">
    <location>
        <begin position="136"/>
        <end position="166"/>
    </location>
</feature>
<dbReference type="EMBL" id="MU167481">
    <property type="protein sequence ID" value="KAG0140054.1"/>
    <property type="molecule type" value="Genomic_DNA"/>
</dbReference>
<name>A0A9P6N605_9BASI</name>
<protein>
    <submittedName>
        <fullName evidence="2">Uncharacterized protein</fullName>
    </submittedName>
</protein>
<dbReference type="Proteomes" id="UP000886653">
    <property type="component" value="Unassembled WGS sequence"/>
</dbReference>